<keyword evidence="1" id="KW-0472">Membrane</keyword>
<evidence type="ECO:0000313" key="2">
    <source>
        <dbReference type="EMBL" id="WAX56179.1"/>
    </source>
</evidence>
<feature type="transmembrane region" description="Helical" evidence="1">
    <location>
        <begin position="177"/>
        <end position="201"/>
    </location>
</feature>
<dbReference type="EMBL" id="CP097463">
    <property type="protein sequence ID" value="WAX56179.1"/>
    <property type="molecule type" value="Genomic_DNA"/>
</dbReference>
<feature type="transmembrane region" description="Helical" evidence="1">
    <location>
        <begin position="35"/>
        <end position="59"/>
    </location>
</feature>
<dbReference type="RefSeq" id="WP_269442708.1">
    <property type="nucleotide sequence ID" value="NZ_CP097463.1"/>
</dbReference>
<feature type="transmembrane region" description="Helical" evidence="1">
    <location>
        <begin position="98"/>
        <end position="119"/>
    </location>
</feature>
<dbReference type="NCBIfam" id="NF041646">
    <property type="entry name" value="VC0807_fam"/>
    <property type="match status" value="1"/>
</dbReference>
<dbReference type="Proteomes" id="UP001164693">
    <property type="component" value="Chromosome"/>
</dbReference>
<dbReference type="InterPro" id="IPR016566">
    <property type="entry name" value="UCP010219"/>
</dbReference>
<gene>
    <name evidence="2" type="ORF">M6B22_16775</name>
</gene>
<accession>A0ABY7JUZ5</accession>
<evidence type="ECO:0000256" key="1">
    <source>
        <dbReference type="SAM" id="Phobius"/>
    </source>
</evidence>
<organism evidence="2 3">
    <name type="scientific">Jatrophihabitans cynanchi</name>
    <dbReference type="NCBI Taxonomy" id="2944128"/>
    <lineage>
        <taxon>Bacteria</taxon>
        <taxon>Bacillati</taxon>
        <taxon>Actinomycetota</taxon>
        <taxon>Actinomycetes</taxon>
        <taxon>Jatrophihabitantales</taxon>
        <taxon>Jatrophihabitantaceae</taxon>
        <taxon>Jatrophihabitans</taxon>
    </lineage>
</organism>
<proteinExistence type="predicted"/>
<feature type="transmembrane region" description="Helical" evidence="1">
    <location>
        <begin position="71"/>
        <end position="92"/>
    </location>
</feature>
<protein>
    <submittedName>
        <fullName evidence="2">DUF3159 domain-containing protein</fullName>
    </submittedName>
</protein>
<keyword evidence="3" id="KW-1185">Reference proteome</keyword>
<evidence type="ECO:0000313" key="3">
    <source>
        <dbReference type="Proteomes" id="UP001164693"/>
    </source>
</evidence>
<dbReference type="Pfam" id="PF11361">
    <property type="entry name" value="DUF3159"/>
    <property type="match status" value="1"/>
</dbReference>
<name>A0ABY7JUZ5_9ACTN</name>
<keyword evidence="1" id="KW-1133">Transmembrane helix</keyword>
<keyword evidence="1" id="KW-0812">Transmembrane</keyword>
<sequence>MSVAPPAHVIDMAHPRAIASHAARTVLFASVLPMAVFYAALSIAGLNAAIVLTLCWYYAGLVVRRLRKRPMLGATMLGAVLMTVRAGVGLWTGSAFLYFLQPVAGTVATATSFAVTALAGRPLLEHLAHDFVPVPAALSEQLRGNRFFSYASALWAAMYVANAAGTVWLLTNSSLGAFLLLKTLLSPLLTGATIAVTVLLLRRLLRRDGVRLRWPGRGEATAALRPATGLSGIG</sequence>
<feature type="transmembrane region" description="Helical" evidence="1">
    <location>
        <begin position="147"/>
        <end position="171"/>
    </location>
</feature>
<reference evidence="2" key="1">
    <citation type="submission" date="2022-05" db="EMBL/GenBank/DDBJ databases">
        <title>Jatrophihabitans sp. SB3-54 whole genome sequence.</title>
        <authorList>
            <person name="Suh M.K."/>
            <person name="Eom M.K."/>
            <person name="Kim J.S."/>
            <person name="Kim H.S."/>
            <person name="Do H.E."/>
            <person name="Shin Y.K."/>
            <person name="Lee J.-S."/>
        </authorList>
    </citation>
    <scope>NUCLEOTIDE SEQUENCE</scope>
    <source>
        <strain evidence="2">SB3-54</strain>
    </source>
</reference>